<dbReference type="EMBL" id="LBXN01000009">
    <property type="protein sequence ID" value="KKR33987.1"/>
    <property type="molecule type" value="Genomic_DNA"/>
</dbReference>
<evidence type="ECO:0000313" key="2">
    <source>
        <dbReference type="Proteomes" id="UP000034539"/>
    </source>
</evidence>
<accession>A0A0G0T7X2</accession>
<comment type="caution">
    <text evidence="1">The sequence shown here is derived from an EMBL/GenBank/DDBJ whole genome shotgun (WGS) entry which is preliminary data.</text>
</comment>
<organism evidence="1 2">
    <name type="scientific">Candidatus Gottesmanbacteria bacterium GW2011_GWC2_39_8</name>
    <dbReference type="NCBI Taxonomy" id="1618450"/>
    <lineage>
        <taxon>Bacteria</taxon>
        <taxon>Candidatus Gottesmaniibacteriota</taxon>
    </lineage>
</organism>
<dbReference type="AlphaFoldDB" id="A0A0G0T7X2"/>
<sequence>MGLGRKISKSKDFRSFDIFFFFEFYVFKSEEDIFAEIIRRKSVYFGGSFHENTYDFFYRIRSEKPFKLPKVLRGIIFDG</sequence>
<dbReference type="Proteomes" id="UP000034539">
    <property type="component" value="Unassembled WGS sequence"/>
</dbReference>
<name>A0A0G0T7X2_9BACT</name>
<gene>
    <name evidence="1" type="ORF">UT63_C0009G0017</name>
</gene>
<proteinExistence type="predicted"/>
<reference evidence="1 2" key="1">
    <citation type="journal article" date="2015" name="Nature">
        <title>rRNA introns, odd ribosomes, and small enigmatic genomes across a large radiation of phyla.</title>
        <authorList>
            <person name="Brown C.T."/>
            <person name="Hug L.A."/>
            <person name="Thomas B.C."/>
            <person name="Sharon I."/>
            <person name="Castelle C.J."/>
            <person name="Singh A."/>
            <person name="Wilkins M.J."/>
            <person name="Williams K.H."/>
            <person name="Banfield J.F."/>
        </authorList>
    </citation>
    <scope>NUCLEOTIDE SEQUENCE [LARGE SCALE GENOMIC DNA]</scope>
</reference>
<protein>
    <submittedName>
        <fullName evidence="1">Uncharacterized protein</fullName>
    </submittedName>
</protein>
<evidence type="ECO:0000313" key="1">
    <source>
        <dbReference type="EMBL" id="KKR33987.1"/>
    </source>
</evidence>